<organism evidence="3 4">
    <name type="scientific">Vespula pensylvanica</name>
    <name type="common">Western yellow jacket</name>
    <name type="synonym">Wasp</name>
    <dbReference type="NCBI Taxonomy" id="30213"/>
    <lineage>
        <taxon>Eukaryota</taxon>
        <taxon>Metazoa</taxon>
        <taxon>Ecdysozoa</taxon>
        <taxon>Arthropoda</taxon>
        <taxon>Hexapoda</taxon>
        <taxon>Insecta</taxon>
        <taxon>Pterygota</taxon>
        <taxon>Neoptera</taxon>
        <taxon>Endopterygota</taxon>
        <taxon>Hymenoptera</taxon>
        <taxon>Apocrita</taxon>
        <taxon>Aculeata</taxon>
        <taxon>Vespoidea</taxon>
        <taxon>Vespidae</taxon>
        <taxon>Vespinae</taxon>
        <taxon>Vespula</taxon>
    </lineage>
</organism>
<feature type="compositionally biased region" description="Low complexity" evidence="1">
    <location>
        <begin position="318"/>
        <end position="329"/>
    </location>
</feature>
<reference evidence="3" key="1">
    <citation type="journal article" date="2020" name="G3 (Bethesda)">
        <title>High-Quality Assemblies for Three Invasive Social Wasps from the &lt;i&gt;Vespula&lt;/i&gt; Genus.</title>
        <authorList>
            <person name="Harrop T.W.R."/>
            <person name="Guhlin J."/>
            <person name="McLaughlin G.M."/>
            <person name="Permina E."/>
            <person name="Stockwell P."/>
            <person name="Gilligan J."/>
            <person name="Le Lec M.F."/>
            <person name="Gruber M.A.M."/>
            <person name="Quinn O."/>
            <person name="Lovegrove M."/>
            <person name="Duncan E.J."/>
            <person name="Remnant E.J."/>
            <person name="Van Eeckhoven J."/>
            <person name="Graham B."/>
            <person name="Knapp R.A."/>
            <person name="Langford K.W."/>
            <person name="Kronenberg Z."/>
            <person name="Press M.O."/>
            <person name="Eacker S.M."/>
            <person name="Wilson-Rankin E.E."/>
            <person name="Purcell J."/>
            <person name="Lester P.J."/>
            <person name="Dearden P.K."/>
        </authorList>
    </citation>
    <scope>NUCLEOTIDE SEQUENCE</scope>
    <source>
        <strain evidence="3">Volc-1</strain>
    </source>
</reference>
<dbReference type="Proteomes" id="UP000600918">
    <property type="component" value="Unassembled WGS sequence"/>
</dbReference>
<gene>
    <name evidence="3" type="ORF">H0235_001647</name>
</gene>
<keyword evidence="2" id="KW-0472">Membrane</keyword>
<keyword evidence="4" id="KW-1185">Reference proteome</keyword>
<evidence type="ECO:0000313" key="4">
    <source>
        <dbReference type="Proteomes" id="UP000600918"/>
    </source>
</evidence>
<dbReference type="EMBL" id="JACSDY010000001">
    <property type="protein sequence ID" value="KAF7439256.1"/>
    <property type="molecule type" value="Genomic_DNA"/>
</dbReference>
<proteinExistence type="predicted"/>
<feature type="compositionally biased region" description="Basic and acidic residues" evidence="1">
    <location>
        <begin position="69"/>
        <end position="91"/>
    </location>
</feature>
<dbReference type="AlphaFoldDB" id="A0A834PHR3"/>
<feature type="region of interest" description="Disordered" evidence="1">
    <location>
        <begin position="314"/>
        <end position="338"/>
    </location>
</feature>
<keyword evidence="2" id="KW-1133">Transmembrane helix</keyword>
<evidence type="ECO:0000313" key="3">
    <source>
        <dbReference type="EMBL" id="KAF7439256.1"/>
    </source>
</evidence>
<name>A0A834PHR3_VESPE</name>
<protein>
    <submittedName>
        <fullName evidence="3">Uncharacterized protein</fullName>
    </submittedName>
</protein>
<feature type="transmembrane region" description="Helical" evidence="2">
    <location>
        <begin position="284"/>
        <end position="306"/>
    </location>
</feature>
<feature type="region of interest" description="Disordered" evidence="1">
    <location>
        <begin position="69"/>
        <end position="103"/>
    </location>
</feature>
<accession>A0A834PHR3</accession>
<comment type="caution">
    <text evidence="3">The sequence shown here is derived from an EMBL/GenBank/DDBJ whole genome shotgun (WGS) entry which is preliminary data.</text>
</comment>
<evidence type="ECO:0000256" key="1">
    <source>
        <dbReference type="SAM" id="MobiDB-lite"/>
    </source>
</evidence>
<feature type="region of interest" description="Disordered" evidence="1">
    <location>
        <begin position="123"/>
        <end position="151"/>
    </location>
</feature>
<sequence>MVKMLIHAEPAINQLTVLSSLRSRISTRHVERSINSSANARSRNGAHLSLDTQLHFTHSSAYERLKADAEHAQDERLGGPSRESKPYREARSLCPRDSQGGVLQGHKTDSFCYSISVQCTNKATHRTQKSKSSGSWEGDVGSNSGSDGDGADGWWQWEKGWRLWRGGGGGPGVFIALVEVVQNGDINECVVMSPAAGRPYGDSQAIFPAGPDGGSVLATAVSPKERKYEKGKLEKSEGQSVVVLRRIPEMPRVPKVRGNGVDLRDFAGMAPARIIAIAEGAASVALAVAVAVPVAVAGAVAAVAAAGNARKERAFLGQHQQQQQQQQQQDPTSSLATP</sequence>
<evidence type="ECO:0000256" key="2">
    <source>
        <dbReference type="SAM" id="Phobius"/>
    </source>
</evidence>
<keyword evidence="2" id="KW-0812">Transmembrane</keyword>